<reference evidence="1" key="1">
    <citation type="journal article" date="2023" name="G3 (Bethesda)">
        <title>Whole genome assemblies of Zophobas morio and Tenebrio molitor.</title>
        <authorList>
            <person name="Kaur S."/>
            <person name="Stinson S.A."/>
            <person name="diCenzo G.C."/>
        </authorList>
    </citation>
    <scope>NUCLEOTIDE SEQUENCE</scope>
    <source>
        <strain evidence="1">QUZm001</strain>
    </source>
</reference>
<dbReference type="Proteomes" id="UP001168821">
    <property type="component" value="Unassembled WGS sequence"/>
</dbReference>
<dbReference type="AlphaFoldDB" id="A0AA38HZC8"/>
<evidence type="ECO:0000313" key="1">
    <source>
        <dbReference type="EMBL" id="KAJ3645626.1"/>
    </source>
</evidence>
<protein>
    <submittedName>
        <fullName evidence="1">Uncharacterized protein</fullName>
    </submittedName>
</protein>
<proteinExistence type="predicted"/>
<keyword evidence="2" id="KW-1185">Reference proteome</keyword>
<comment type="caution">
    <text evidence="1">The sequence shown here is derived from an EMBL/GenBank/DDBJ whole genome shotgun (WGS) entry which is preliminary data.</text>
</comment>
<accession>A0AA38HZC8</accession>
<evidence type="ECO:0000313" key="2">
    <source>
        <dbReference type="Proteomes" id="UP001168821"/>
    </source>
</evidence>
<organism evidence="1 2">
    <name type="scientific">Zophobas morio</name>
    <dbReference type="NCBI Taxonomy" id="2755281"/>
    <lineage>
        <taxon>Eukaryota</taxon>
        <taxon>Metazoa</taxon>
        <taxon>Ecdysozoa</taxon>
        <taxon>Arthropoda</taxon>
        <taxon>Hexapoda</taxon>
        <taxon>Insecta</taxon>
        <taxon>Pterygota</taxon>
        <taxon>Neoptera</taxon>
        <taxon>Endopterygota</taxon>
        <taxon>Coleoptera</taxon>
        <taxon>Polyphaga</taxon>
        <taxon>Cucujiformia</taxon>
        <taxon>Tenebrionidae</taxon>
        <taxon>Zophobas</taxon>
    </lineage>
</organism>
<dbReference type="EMBL" id="JALNTZ010000007">
    <property type="protein sequence ID" value="KAJ3645626.1"/>
    <property type="molecule type" value="Genomic_DNA"/>
</dbReference>
<gene>
    <name evidence="1" type="ORF">Zmor_023267</name>
</gene>
<name>A0AA38HZC8_9CUCU</name>
<sequence length="109" mass="11813">MYRIIPTRLELIILTTLPAPDGGSHLKSHAVLGASPSPLLNLSGIHTATSASRLIFSERRLAVVTDDKSPIIAAHTRKSIGVVPGRRMGLFRNTAPSLVKHQRCHCRTS</sequence>